<dbReference type="AlphaFoldDB" id="A0A7X5YL26"/>
<name>A0A7X5YL26_9CAUL</name>
<evidence type="ECO:0008006" key="4">
    <source>
        <dbReference type="Google" id="ProtNLM"/>
    </source>
</evidence>
<dbReference type="RefSeq" id="WP_168047720.1">
    <property type="nucleotide sequence ID" value="NZ_JAATJM010000002.1"/>
</dbReference>
<feature type="chain" id="PRO_5031547526" description="Lipoprotein" evidence="1">
    <location>
        <begin position="20"/>
        <end position="93"/>
    </location>
</feature>
<keyword evidence="3" id="KW-1185">Reference proteome</keyword>
<protein>
    <recommendedName>
        <fullName evidence="4">Lipoprotein</fullName>
    </recommendedName>
</protein>
<keyword evidence="1" id="KW-0732">Signal</keyword>
<dbReference type="Proteomes" id="UP000587415">
    <property type="component" value="Unassembled WGS sequence"/>
</dbReference>
<organism evidence="2 3">
    <name type="scientific">Brevundimonas alba</name>
    <dbReference type="NCBI Taxonomy" id="74314"/>
    <lineage>
        <taxon>Bacteria</taxon>
        <taxon>Pseudomonadati</taxon>
        <taxon>Pseudomonadota</taxon>
        <taxon>Alphaproteobacteria</taxon>
        <taxon>Caulobacterales</taxon>
        <taxon>Caulobacteraceae</taxon>
        <taxon>Brevundimonas</taxon>
    </lineage>
</organism>
<dbReference type="PROSITE" id="PS51257">
    <property type="entry name" value="PROKAR_LIPOPROTEIN"/>
    <property type="match status" value="1"/>
</dbReference>
<feature type="signal peptide" evidence="1">
    <location>
        <begin position="1"/>
        <end position="19"/>
    </location>
</feature>
<reference evidence="2 3" key="1">
    <citation type="submission" date="2020-03" db="EMBL/GenBank/DDBJ databases">
        <title>Genomic Encyclopedia of Type Strains, Phase IV (KMG-IV): sequencing the most valuable type-strain genomes for metagenomic binning, comparative biology and taxonomic classification.</title>
        <authorList>
            <person name="Goeker M."/>
        </authorList>
    </citation>
    <scope>NUCLEOTIDE SEQUENCE [LARGE SCALE GENOMIC DNA]</scope>
    <source>
        <strain evidence="2 3">DSM 4736</strain>
    </source>
</reference>
<accession>A0A7X5YL26</accession>
<sequence length="93" mass="10688">MRMLVLAVSGAILAGCATASYSDDAVARFVERGEMCEHWMGEEPYDAERRAEIERNLRELRCTTVRRDGEALKLSRKDRPEDIRRIDQVLEGF</sequence>
<comment type="caution">
    <text evidence="2">The sequence shown here is derived from an EMBL/GenBank/DDBJ whole genome shotgun (WGS) entry which is preliminary data.</text>
</comment>
<evidence type="ECO:0000256" key="1">
    <source>
        <dbReference type="SAM" id="SignalP"/>
    </source>
</evidence>
<evidence type="ECO:0000313" key="2">
    <source>
        <dbReference type="EMBL" id="NJC41898.1"/>
    </source>
</evidence>
<dbReference type="EMBL" id="JAATJM010000002">
    <property type="protein sequence ID" value="NJC41898.1"/>
    <property type="molecule type" value="Genomic_DNA"/>
</dbReference>
<proteinExistence type="predicted"/>
<evidence type="ECO:0000313" key="3">
    <source>
        <dbReference type="Proteomes" id="UP000587415"/>
    </source>
</evidence>
<gene>
    <name evidence="2" type="ORF">GGQ87_002193</name>
</gene>